<sequence>MCTKNELHIILKLMAKAYRDIYGKKLVTVLLYGSYARGDYEKDSDIDIVAIVHGNRLELQNKLKEIWDISADLEVEYGTIVSPTVIPYEEFEKYKNDLPYYRNIQKEGVKVVA</sequence>
<dbReference type="InterPro" id="IPR043519">
    <property type="entry name" value="NT_sf"/>
</dbReference>
<dbReference type="PANTHER" id="PTHR33933:SF1">
    <property type="entry name" value="PROTEIN ADENYLYLTRANSFERASE MNTA-RELATED"/>
    <property type="match status" value="1"/>
</dbReference>
<dbReference type="RefSeq" id="WP_055182466.1">
    <property type="nucleotide sequence ID" value="NZ_CABIWY010000022.1"/>
</dbReference>
<dbReference type="CDD" id="cd05403">
    <property type="entry name" value="NT_KNTase_like"/>
    <property type="match status" value="1"/>
</dbReference>
<dbReference type="Gene3D" id="3.30.460.10">
    <property type="entry name" value="Beta Polymerase, domain 2"/>
    <property type="match status" value="1"/>
</dbReference>
<organism evidence="2 3">
    <name type="scientific">Dorea longicatena</name>
    <dbReference type="NCBI Taxonomy" id="88431"/>
    <lineage>
        <taxon>Bacteria</taxon>
        <taxon>Bacillati</taxon>
        <taxon>Bacillota</taxon>
        <taxon>Clostridia</taxon>
        <taxon>Lachnospirales</taxon>
        <taxon>Lachnospiraceae</taxon>
        <taxon>Dorea</taxon>
    </lineage>
</organism>
<dbReference type="PANTHER" id="PTHR33933">
    <property type="entry name" value="NUCLEOTIDYLTRANSFERASE"/>
    <property type="match status" value="1"/>
</dbReference>
<evidence type="ECO:0000259" key="1">
    <source>
        <dbReference type="Pfam" id="PF01909"/>
    </source>
</evidence>
<dbReference type="InterPro" id="IPR002934">
    <property type="entry name" value="Polymerase_NTP_transf_dom"/>
</dbReference>
<dbReference type="InterPro" id="IPR052548">
    <property type="entry name" value="Type_VII_TA_antitoxin"/>
</dbReference>
<name>A0A174E2C9_9FIRM</name>
<protein>
    <submittedName>
        <fullName evidence="2">Predicted nucleotidyltransferases</fullName>
    </submittedName>
</protein>
<dbReference type="Proteomes" id="UP000095439">
    <property type="component" value="Unassembled WGS sequence"/>
</dbReference>
<dbReference type="Pfam" id="PF01909">
    <property type="entry name" value="NTP_transf_2"/>
    <property type="match status" value="1"/>
</dbReference>
<dbReference type="GO" id="GO:0016779">
    <property type="term" value="F:nucleotidyltransferase activity"/>
    <property type="evidence" value="ECO:0007669"/>
    <property type="project" value="InterPro"/>
</dbReference>
<evidence type="ECO:0000313" key="3">
    <source>
        <dbReference type="Proteomes" id="UP000095439"/>
    </source>
</evidence>
<proteinExistence type="predicted"/>
<dbReference type="SUPFAM" id="SSF81301">
    <property type="entry name" value="Nucleotidyltransferase"/>
    <property type="match status" value="1"/>
</dbReference>
<accession>A0A174E2C9</accession>
<dbReference type="EMBL" id="CYYY01000022">
    <property type="protein sequence ID" value="CUO30646.1"/>
    <property type="molecule type" value="Genomic_DNA"/>
</dbReference>
<feature type="domain" description="Polymerase nucleotidyl transferase" evidence="1">
    <location>
        <begin position="16"/>
        <end position="107"/>
    </location>
</feature>
<keyword evidence="2" id="KW-0808">Transferase</keyword>
<evidence type="ECO:0000313" key="2">
    <source>
        <dbReference type="EMBL" id="CUO30646.1"/>
    </source>
</evidence>
<dbReference type="AlphaFoldDB" id="A0A174E2C9"/>
<gene>
    <name evidence="2" type="ORF">ERS852423_02854</name>
</gene>
<reference evidence="2 3" key="1">
    <citation type="submission" date="2015-09" db="EMBL/GenBank/DDBJ databases">
        <authorList>
            <consortium name="Pathogen Informatics"/>
        </authorList>
    </citation>
    <scope>NUCLEOTIDE SEQUENCE [LARGE SCALE GENOMIC DNA]</scope>
    <source>
        <strain evidence="2 3">2789STDY5608866</strain>
    </source>
</reference>